<protein>
    <submittedName>
        <fullName evidence="1">Uncharacterized protein</fullName>
    </submittedName>
</protein>
<accession>A0A0L8HCU1</accession>
<dbReference type="EMBL" id="KQ418552">
    <property type="protein sequence ID" value="KOF86894.1"/>
    <property type="molecule type" value="Genomic_DNA"/>
</dbReference>
<reference evidence="1" key="1">
    <citation type="submission" date="2015-07" db="EMBL/GenBank/DDBJ databases">
        <title>MeaNS - Measles Nucleotide Surveillance Program.</title>
        <authorList>
            <person name="Tran T."/>
            <person name="Druce J."/>
        </authorList>
    </citation>
    <scope>NUCLEOTIDE SEQUENCE</scope>
    <source>
        <strain evidence="1">UCB-OBI-ISO-001</strain>
        <tissue evidence="1">Gonad</tissue>
    </source>
</reference>
<proteinExistence type="predicted"/>
<evidence type="ECO:0000313" key="1">
    <source>
        <dbReference type="EMBL" id="KOF86894.1"/>
    </source>
</evidence>
<sequence>MLGWDEDSQHLRELYTNLTGCIQRVALTVILNFLDVLKCCGGKFIVISVRIIHSNVRESLNATTSILFYTVWTL</sequence>
<gene>
    <name evidence="1" type="ORF">OCBIM_22017881mg</name>
</gene>
<organism evidence="1">
    <name type="scientific">Octopus bimaculoides</name>
    <name type="common">California two-spotted octopus</name>
    <dbReference type="NCBI Taxonomy" id="37653"/>
    <lineage>
        <taxon>Eukaryota</taxon>
        <taxon>Metazoa</taxon>
        <taxon>Spiralia</taxon>
        <taxon>Lophotrochozoa</taxon>
        <taxon>Mollusca</taxon>
        <taxon>Cephalopoda</taxon>
        <taxon>Coleoidea</taxon>
        <taxon>Octopodiformes</taxon>
        <taxon>Octopoda</taxon>
        <taxon>Incirrata</taxon>
        <taxon>Octopodidae</taxon>
        <taxon>Octopus</taxon>
    </lineage>
</organism>
<name>A0A0L8HCU1_OCTBM</name>
<dbReference type="AlphaFoldDB" id="A0A0L8HCU1"/>